<evidence type="ECO:0000313" key="2">
    <source>
        <dbReference type="Proteomes" id="UP000828390"/>
    </source>
</evidence>
<proteinExistence type="predicted"/>
<sequence length="54" mass="5789">MTDVLAADVKPICTGVTFNGWVIISYLSTTGTTWIRGTGVLSTSGDMDISRIHE</sequence>
<keyword evidence="2" id="KW-1185">Reference proteome</keyword>
<reference evidence="1" key="1">
    <citation type="journal article" date="2019" name="bioRxiv">
        <title>The Genome of the Zebra Mussel, Dreissena polymorpha: A Resource for Invasive Species Research.</title>
        <authorList>
            <person name="McCartney M.A."/>
            <person name="Auch B."/>
            <person name="Kono T."/>
            <person name="Mallez S."/>
            <person name="Zhang Y."/>
            <person name="Obille A."/>
            <person name="Becker A."/>
            <person name="Abrahante J.E."/>
            <person name="Garbe J."/>
            <person name="Badalamenti J.P."/>
            <person name="Herman A."/>
            <person name="Mangelson H."/>
            <person name="Liachko I."/>
            <person name="Sullivan S."/>
            <person name="Sone E.D."/>
            <person name="Koren S."/>
            <person name="Silverstein K.A.T."/>
            <person name="Beckman K.B."/>
            <person name="Gohl D.M."/>
        </authorList>
    </citation>
    <scope>NUCLEOTIDE SEQUENCE</scope>
    <source>
        <strain evidence="1">Duluth1</strain>
        <tissue evidence="1">Whole animal</tissue>
    </source>
</reference>
<dbReference type="Proteomes" id="UP000828390">
    <property type="component" value="Unassembled WGS sequence"/>
</dbReference>
<protein>
    <submittedName>
        <fullName evidence="1">Uncharacterized protein</fullName>
    </submittedName>
</protein>
<dbReference type="AlphaFoldDB" id="A0A9D4NC70"/>
<evidence type="ECO:0000313" key="1">
    <source>
        <dbReference type="EMBL" id="KAH3891099.1"/>
    </source>
</evidence>
<dbReference type="EMBL" id="JAIWYP010000001">
    <property type="protein sequence ID" value="KAH3891099.1"/>
    <property type="molecule type" value="Genomic_DNA"/>
</dbReference>
<gene>
    <name evidence="1" type="ORF">DPMN_015188</name>
</gene>
<reference evidence="1" key="2">
    <citation type="submission" date="2020-11" db="EMBL/GenBank/DDBJ databases">
        <authorList>
            <person name="McCartney M.A."/>
            <person name="Auch B."/>
            <person name="Kono T."/>
            <person name="Mallez S."/>
            <person name="Becker A."/>
            <person name="Gohl D.M."/>
            <person name="Silverstein K.A.T."/>
            <person name="Koren S."/>
            <person name="Bechman K.B."/>
            <person name="Herman A."/>
            <person name="Abrahante J.E."/>
            <person name="Garbe J."/>
        </authorList>
    </citation>
    <scope>NUCLEOTIDE SEQUENCE</scope>
    <source>
        <strain evidence="1">Duluth1</strain>
        <tissue evidence="1">Whole animal</tissue>
    </source>
</reference>
<name>A0A9D4NC70_DREPO</name>
<accession>A0A9D4NC70</accession>
<organism evidence="1 2">
    <name type="scientific">Dreissena polymorpha</name>
    <name type="common">Zebra mussel</name>
    <name type="synonym">Mytilus polymorpha</name>
    <dbReference type="NCBI Taxonomy" id="45954"/>
    <lineage>
        <taxon>Eukaryota</taxon>
        <taxon>Metazoa</taxon>
        <taxon>Spiralia</taxon>
        <taxon>Lophotrochozoa</taxon>
        <taxon>Mollusca</taxon>
        <taxon>Bivalvia</taxon>
        <taxon>Autobranchia</taxon>
        <taxon>Heteroconchia</taxon>
        <taxon>Euheterodonta</taxon>
        <taxon>Imparidentia</taxon>
        <taxon>Neoheterodontei</taxon>
        <taxon>Myida</taxon>
        <taxon>Dreissenoidea</taxon>
        <taxon>Dreissenidae</taxon>
        <taxon>Dreissena</taxon>
    </lineage>
</organism>
<comment type="caution">
    <text evidence="1">The sequence shown here is derived from an EMBL/GenBank/DDBJ whole genome shotgun (WGS) entry which is preliminary data.</text>
</comment>